<dbReference type="Proteomes" id="UP001500518">
    <property type="component" value="Unassembled WGS sequence"/>
</dbReference>
<proteinExistence type="predicted"/>
<sequence>MQQSETKDRIATGNEWAAPYPLRPFLFDLPYSLRNHRIVLAMRAAMERHAGAQCRCLAGGQQQAIAAKIVESHLPPAKVIEHLREASRGQQLLRQQVMALHFGLITGLAPHVYRAERELRSSHDDARHLCPPGKVV</sequence>
<accession>A0ABP9K6Y2</accession>
<dbReference type="EMBL" id="BAABHV010000009">
    <property type="protein sequence ID" value="GAA5050622.1"/>
    <property type="molecule type" value="Genomic_DNA"/>
</dbReference>
<organism evidence="1 2">
    <name type="scientific">Erythrobacter westpacificensis</name>
    <dbReference type="NCBI Taxonomy" id="1055231"/>
    <lineage>
        <taxon>Bacteria</taxon>
        <taxon>Pseudomonadati</taxon>
        <taxon>Pseudomonadota</taxon>
        <taxon>Alphaproteobacteria</taxon>
        <taxon>Sphingomonadales</taxon>
        <taxon>Erythrobacteraceae</taxon>
        <taxon>Erythrobacter/Porphyrobacter group</taxon>
        <taxon>Erythrobacter</taxon>
    </lineage>
</organism>
<evidence type="ECO:0000313" key="1">
    <source>
        <dbReference type="EMBL" id="GAA5050622.1"/>
    </source>
</evidence>
<reference evidence="2" key="1">
    <citation type="journal article" date="2019" name="Int. J. Syst. Evol. Microbiol.">
        <title>The Global Catalogue of Microorganisms (GCM) 10K type strain sequencing project: providing services to taxonomists for standard genome sequencing and annotation.</title>
        <authorList>
            <consortium name="The Broad Institute Genomics Platform"/>
            <consortium name="The Broad Institute Genome Sequencing Center for Infectious Disease"/>
            <person name="Wu L."/>
            <person name="Ma J."/>
        </authorList>
    </citation>
    <scope>NUCLEOTIDE SEQUENCE [LARGE SCALE GENOMIC DNA]</scope>
    <source>
        <strain evidence="2">JCM 18014</strain>
    </source>
</reference>
<protein>
    <submittedName>
        <fullName evidence="1">Uncharacterized protein</fullName>
    </submittedName>
</protein>
<keyword evidence="2" id="KW-1185">Reference proteome</keyword>
<name>A0ABP9K6Y2_9SPHN</name>
<comment type="caution">
    <text evidence="1">The sequence shown here is derived from an EMBL/GenBank/DDBJ whole genome shotgun (WGS) entry which is preliminary data.</text>
</comment>
<evidence type="ECO:0000313" key="2">
    <source>
        <dbReference type="Proteomes" id="UP001500518"/>
    </source>
</evidence>
<gene>
    <name evidence="1" type="ORF">GCM10023208_09730</name>
</gene>